<keyword evidence="2" id="KW-0433">Leucine-rich repeat</keyword>
<evidence type="ECO:0000256" key="1">
    <source>
        <dbReference type="ARBA" id="ARBA00004167"/>
    </source>
</evidence>
<evidence type="ECO:0000313" key="13">
    <source>
        <dbReference type="Proteomes" id="UP001202328"/>
    </source>
</evidence>
<gene>
    <name evidence="12" type="ORF">MKW98_030528</name>
</gene>
<dbReference type="InterPro" id="IPR052422">
    <property type="entry name" value="Auxin_Ser/Thr_Kinase"/>
</dbReference>
<dbReference type="Gene3D" id="3.80.10.10">
    <property type="entry name" value="Ribonuclease Inhibitor"/>
    <property type="match status" value="1"/>
</dbReference>
<reference evidence="12" key="1">
    <citation type="submission" date="2022-04" db="EMBL/GenBank/DDBJ databases">
        <title>A functionally conserved STORR gene fusion in Papaver species that diverged 16.8 million years ago.</title>
        <authorList>
            <person name="Catania T."/>
        </authorList>
    </citation>
    <scope>NUCLEOTIDE SEQUENCE</scope>
    <source>
        <strain evidence="12">S-188037</strain>
    </source>
</reference>
<dbReference type="PANTHER" id="PTHR47986">
    <property type="entry name" value="OSJNBA0070M12.3 PROTEIN"/>
    <property type="match status" value="1"/>
</dbReference>
<dbReference type="Pfam" id="PF08263">
    <property type="entry name" value="LRRNT_2"/>
    <property type="match status" value="1"/>
</dbReference>
<dbReference type="EMBL" id="JAJJMB010004770">
    <property type="protein sequence ID" value="KAI3941798.1"/>
    <property type="molecule type" value="Genomic_DNA"/>
</dbReference>
<name>A0AAD4T7Y9_9MAGN</name>
<accession>A0AAD4T7Y9</accession>
<sequence length="183" mass="20870">MKKNHGCLFVLLFTLLLYTVESEMYHSDVVVMQELRNMMNYSSDLGWSGEDPCKWVHIYCDEDQIKDIRLGNLNIYGTLPQSLNNLQSLQILELQGNHLSGNLLSLSGLRPLKKMSVKGNRFSSIPGNFFDGLSSLKSIILDDNPFAPWGIPDSLKCASKLVFLFRQFSKYSKTSPEEYSLYE</sequence>
<comment type="caution">
    <text evidence="12">The sequence shown here is derived from an EMBL/GenBank/DDBJ whole genome shotgun (WGS) entry which is preliminary data.</text>
</comment>
<dbReference type="InterPro" id="IPR032675">
    <property type="entry name" value="LRR_dom_sf"/>
</dbReference>
<evidence type="ECO:0000256" key="8">
    <source>
        <dbReference type="ARBA" id="ARBA00023170"/>
    </source>
</evidence>
<keyword evidence="6" id="KW-1133">Transmembrane helix</keyword>
<evidence type="ECO:0000259" key="11">
    <source>
        <dbReference type="Pfam" id="PF08263"/>
    </source>
</evidence>
<protein>
    <recommendedName>
        <fullName evidence="11">Leucine-rich repeat-containing N-terminal plant-type domain-containing protein</fullName>
    </recommendedName>
</protein>
<dbReference type="AlphaFoldDB" id="A0AAD4T7Y9"/>
<keyword evidence="5" id="KW-0677">Repeat</keyword>
<dbReference type="SUPFAM" id="SSF52058">
    <property type="entry name" value="L domain-like"/>
    <property type="match status" value="1"/>
</dbReference>
<dbReference type="GO" id="GO:0016020">
    <property type="term" value="C:membrane"/>
    <property type="evidence" value="ECO:0007669"/>
    <property type="project" value="UniProtKB-SubCell"/>
</dbReference>
<dbReference type="InterPro" id="IPR013210">
    <property type="entry name" value="LRR_N_plant-typ"/>
</dbReference>
<keyword evidence="4 10" id="KW-0732">Signal</keyword>
<keyword evidence="13" id="KW-1185">Reference proteome</keyword>
<evidence type="ECO:0000256" key="10">
    <source>
        <dbReference type="SAM" id="SignalP"/>
    </source>
</evidence>
<evidence type="ECO:0000256" key="6">
    <source>
        <dbReference type="ARBA" id="ARBA00022989"/>
    </source>
</evidence>
<keyword evidence="7" id="KW-0472">Membrane</keyword>
<evidence type="ECO:0000256" key="2">
    <source>
        <dbReference type="ARBA" id="ARBA00022614"/>
    </source>
</evidence>
<feature type="chain" id="PRO_5042294380" description="Leucine-rich repeat-containing N-terminal plant-type domain-containing protein" evidence="10">
    <location>
        <begin position="23"/>
        <end position="183"/>
    </location>
</feature>
<evidence type="ECO:0000256" key="7">
    <source>
        <dbReference type="ARBA" id="ARBA00023136"/>
    </source>
</evidence>
<keyword evidence="3" id="KW-0812">Transmembrane</keyword>
<dbReference type="PANTHER" id="PTHR47986:SF1">
    <property type="entry name" value="OS04G0685900 PROTEIN"/>
    <property type="match status" value="1"/>
</dbReference>
<evidence type="ECO:0000256" key="4">
    <source>
        <dbReference type="ARBA" id="ARBA00022729"/>
    </source>
</evidence>
<comment type="subcellular location">
    <subcellularLocation>
        <location evidence="1">Membrane</location>
        <topology evidence="1">Single-pass membrane protein</topology>
    </subcellularLocation>
</comment>
<keyword evidence="8" id="KW-0675">Receptor</keyword>
<evidence type="ECO:0000256" key="9">
    <source>
        <dbReference type="ARBA" id="ARBA00023180"/>
    </source>
</evidence>
<organism evidence="12 13">
    <name type="scientific">Papaver atlanticum</name>
    <dbReference type="NCBI Taxonomy" id="357466"/>
    <lineage>
        <taxon>Eukaryota</taxon>
        <taxon>Viridiplantae</taxon>
        <taxon>Streptophyta</taxon>
        <taxon>Embryophyta</taxon>
        <taxon>Tracheophyta</taxon>
        <taxon>Spermatophyta</taxon>
        <taxon>Magnoliopsida</taxon>
        <taxon>Ranunculales</taxon>
        <taxon>Papaveraceae</taxon>
        <taxon>Papaveroideae</taxon>
        <taxon>Papaver</taxon>
    </lineage>
</organism>
<feature type="domain" description="Leucine-rich repeat-containing N-terminal plant-type" evidence="11">
    <location>
        <begin position="27"/>
        <end position="61"/>
    </location>
</feature>
<feature type="signal peptide" evidence="10">
    <location>
        <begin position="1"/>
        <end position="22"/>
    </location>
</feature>
<evidence type="ECO:0000256" key="3">
    <source>
        <dbReference type="ARBA" id="ARBA00022692"/>
    </source>
</evidence>
<proteinExistence type="predicted"/>
<evidence type="ECO:0000256" key="5">
    <source>
        <dbReference type="ARBA" id="ARBA00022737"/>
    </source>
</evidence>
<keyword evidence="9" id="KW-0325">Glycoprotein</keyword>
<evidence type="ECO:0000313" key="12">
    <source>
        <dbReference type="EMBL" id="KAI3941798.1"/>
    </source>
</evidence>
<dbReference type="Proteomes" id="UP001202328">
    <property type="component" value="Unassembled WGS sequence"/>
</dbReference>